<evidence type="ECO:0000313" key="3">
    <source>
        <dbReference type="Proteomes" id="UP000269998"/>
    </source>
</evidence>
<dbReference type="Gene3D" id="3.30.200.20">
    <property type="entry name" value="Phosphorylase Kinase, domain 1"/>
    <property type="match status" value="1"/>
</dbReference>
<dbReference type="PANTHER" id="PTHR21310">
    <property type="entry name" value="AMINOGLYCOSIDE PHOSPHOTRANSFERASE-RELATED-RELATED"/>
    <property type="match status" value="1"/>
</dbReference>
<dbReference type="InterPro" id="IPR002575">
    <property type="entry name" value="Aminoglycoside_PTrfase"/>
</dbReference>
<dbReference type="InterPro" id="IPR051678">
    <property type="entry name" value="AGP_Transferase"/>
</dbReference>
<keyword evidence="2" id="KW-0808">Transferase</keyword>
<evidence type="ECO:0000259" key="1">
    <source>
        <dbReference type="Pfam" id="PF01636"/>
    </source>
</evidence>
<dbReference type="Gene3D" id="3.90.1200.10">
    <property type="match status" value="1"/>
</dbReference>
<organism evidence="2 3">
    <name type="scientific">Mycobacterium basiliense</name>
    <dbReference type="NCBI Taxonomy" id="2094119"/>
    <lineage>
        <taxon>Bacteria</taxon>
        <taxon>Bacillati</taxon>
        <taxon>Actinomycetota</taxon>
        <taxon>Actinomycetes</taxon>
        <taxon>Mycobacteriales</taxon>
        <taxon>Mycobacteriaceae</taxon>
        <taxon>Mycobacterium</taxon>
    </lineage>
</organism>
<reference evidence="3" key="1">
    <citation type="submission" date="2018-02" db="EMBL/GenBank/DDBJ databases">
        <authorList>
            <person name="Seth-Smith MB H."/>
            <person name="Seth-Smith H."/>
        </authorList>
    </citation>
    <scope>NUCLEOTIDE SEQUENCE [LARGE SCALE GENOMIC DNA]</scope>
</reference>
<dbReference type="EMBL" id="LR130759">
    <property type="protein sequence ID" value="VDM89070.1"/>
    <property type="molecule type" value="Genomic_DNA"/>
</dbReference>
<feature type="domain" description="Aminoglycoside phosphotransferase" evidence="1">
    <location>
        <begin position="40"/>
        <end position="265"/>
    </location>
</feature>
<dbReference type="GO" id="GO:0016740">
    <property type="term" value="F:transferase activity"/>
    <property type="evidence" value="ECO:0007669"/>
    <property type="project" value="UniProtKB-KW"/>
</dbReference>
<protein>
    <submittedName>
        <fullName evidence="2">Aminoglycoside phosphotransferase</fullName>
    </submittedName>
</protein>
<dbReference type="Pfam" id="PF01636">
    <property type="entry name" value="APH"/>
    <property type="match status" value="1"/>
</dbReference>
<dbReference type="SUPFAM" id="SSF56112">
    <property type="entry name" value="Protein kinase-like (PK-like)"/>
    <property type="match status" value="1"/>
</dbReference>
<dbReference type="Proteomes" id="UP000269998">
    <property type="component" value="Chromosome"/>
</dbReference>
<name>A0A3S5CZT9_9MYCO</name>
<dbReference type="RefSeq" id="WP_158017022.1">
    <property type="nucleotide sequence ID" value="NZ_CBCSKE010000024.1"/>
</dbReference>
<dbReference type="InterPro" id="IPR011009">
    <property type="entry name" value="Kinase-like_dom_sf"/>
</dbReference>
<dbReference type="KEGG" id="mbai:MB901379_02637"/>
<dbReference type="OrthoDB" id="9797603at2"/>
<evidence type="ECO:0000313" key="2">
    <source>
        <dbReference type="EMBL" id="VDM89070.1"/>
    </source>
</evidence>
<proteinExistence type="predicted"/>
<keyword evidence="3" id="KW-1185">Reference proteome</keyword>
<accession>A0A3S5CZT9</accession>
<gene>
    <name evidence="2" type="ORF">MB901379_02637</name>
</gene>
<dbReference type="PANTHER" id="PTHR21310:SF42">
    <property type="entry name" value="BIFUNCTIONAL AAC_APH"/>
    <property type="match status" value="1"/>
</dbReference>
<dbReference type="AlphaFoldDB" id="A0A3S5CZT9"/>
<dbReference type="CDD" id="cd05155">
    <property type="entry name" value="APH_ChoK_like_1"/>
    <property type="match status" value="1"/>
</dbReference>
<sequence>MCSDVAHAAAPLDISAELVRRLIDSQFPQWSSLAIKSVAPQGIDNRTFRLGTQLSVRLPAGDRYAGQVAKEQRWLPRLAPQLPLAIPQPVAMGTPAYCYPHHWSVYRWLEGTTAAQTITDWRPIARRLAEFLRALRGINPSGGPRPGPHNFFRGASVSVYSDEAQAAIDDLGDDIDGSAVRAAWAAAVDSRWTGEPRWFHGDIAADNLLTHDGCLTAVIDFGLSGIGDPACDSVIAWTHFDGASRNAFRRALGVDAATWRRGRGWALWKALITLRSSLEADHQRAAAACRAIIERILSDHAADH</sequence>